<organism evidence="1 2">
    <name type="scientific">Effrenium voratum</name>
    <dbReference type="NCBI Taxonomy" id="2562239"/>
    <lineage>
        <taxon>Eukaryota</taxon>
        <taxon>Sar</taxon>
        <taxon>Alveolata</taxon>
        <taxon>Dinophyceae</taxon>
        <taxon>Suessiales</taxon>
        <taxon>Symbiodiniaceae</taxon>
        <taxon>Effrenium</taxon>
    </lineage>
</organism>
<evidence type="ECO:0000313" key="1">
    <source>
        <dbReference type="EMBL" id="CAJ1394051.1"/>
    </source>
</evidence>
<dbReference type="Proteomes" id="UP001178507">
    <property type="component" value="Unassembled WGS sequence"/>
</dbReference>
<reference evidence="1" key="1">
    <citation type="submission" date="2023-08" db="EMBL/GenBank/DDBJ databases">
        <authorList>
            <person name="Chen Y."/>
            <person name="Shah S."/>
            <person name="Dougan E. K."/>
            <person name="Thang M."/>
            <person name="Chan C."/>
        </authorList>
    </citation>
    <scope>NUCLEOTIDE SEQUENCE</scope>
</reference>
<dbReference type="InterPro" id="IPR011992">
    <property type="entry name" value="EF-hand-dom_pair"/>
</dbReference>
<dbReference type="EMBL" id="CAUJNA010002735">
    <property type="protein sequence ID" value="CAJ1394051.1"/>
    <property type="molecule type" value="Genomic_DNA"/>
</dbReference>
<comment type="caution">
    <text evidence="1">The sequence shown here is derived from an EMBL/GenBank/DDBJ whole genome shotgun (WGS) entry which is preliminary data.</text>
</comment>
<accession>A0AA36IW95</accession>
<name>A0AA36IW95_9DINO</name>
<dbReference type="SUPFAM" id="SSF47473">
    <property type="entry name" value="EF-hand"/>
    <property type="match status" value="3"/>
</dbReference>
<dbReference type="AlphaFoldDB" id="A0AA36IW95"/>
<keyword evidence="2" id="KW-1185">Reference proteome</keyword>
<sequence>MFNCLQNVDTGRIGCSELRRYAVLSGFEGDADEWAEEYEDLCADQGWSKDTGISRLEFAGLMKDEQMGSDEELKAILMELRMSPKKRRTFDQMSQLAGKTASRNRVDVTELDRSALVAEAFRCLDVRRKELLTSREFRRYAELTGYDEGEEFWEEQYEELCQEYGWTPEVGVGLREFEDFIGDETNSSDEELRDLVLALQFRQDVAARRLRSAVSRIIWMLRYAGMSRPKGKLSRQEIDNMSRKQMIDAIFEALDRKRRQRLDSKYLRLFANATGFCGDDEDWTLEYRSMCADAGWDADRGLSLQEFHEFLKDEESTSSEELRIMLFNLPSRESLLVAPKAADHLGREDVLRALFAAGAPSFDSLAKLLRIPEVHGTVTFEEFKDLVGSEAQNSTAILRHALMQLRRTSRRVSVQSQVLPGHTWSRRLGDEDLAKMSRQELIDAGFALLDSQHRQELDAGAIRTFAEQTGFEGSSEDWEEQFAAMCGHFGWEQGQGVSKTQFAELVEDDEDMDDDELRHVVSQLSRRRASRVSVSAPWQRRSLQLTQVDKMGRSELVNSLFTMLDEHRKSRLGSSELHAFAERTGFDGEEEEWTSQFQAMAETFGWEDGLVSRSQFAEFLGDDEEHSDDELRRVLLSLQLQQRRTSKRASATSWSRRSFVQPDASTMTRRSLVDAIFHCLDPENNQTLDAAAIRTYAEETGFEGSDEDWAQQFEAMRSHFGWSQTGISSRQFLEFVEEEDDTDDEELREVLEHLRARQRRSRRSSSAVSRSSVKSWGRRSFADADMSRPSLIGAIFRKLDAGQGLNSHELLRFARLSGFTGDDEEWAEQFEAICESYSWSNSAAISRSDFFDFVGDEEENSTAELREVFKSLQQGEDDLRESLVKRIFAVLADSSKLRGEGLERFARLRAFDGSKAQWQEEFQAMCQHFNWNPAAGISLVQFQDFLSDEDENTDAELRDILAKLQTPVSVSQPRSSGSGSEWRRRSFVVKLQEEELRSLGREELIDAIFSQLDKKKEQILGESELETYARLTGFSGSEEDWRQQYAEMCSHYGWDDSGTSREQFYELVGDPDETSQEELTTMLLELRT</sequence>
<proteinExistence type="predicted"/>
<protein>
    <recommendedName>
        <fullName evidence="3">Calmodulin</fullName>
    </recommendedName>
</protein>
<gene>
    <name evidence="1" type="ORF">EVOR1521_LOCUS18792</name>
</gene>
<evidence type="ECO:0008006" key="3">
    <source>
        <dbReference type="Google" id="ProtNLM"/>
    </source>
</evidence>
<evidence type="ECO:0000313" key="2">
    <source>
        <dbReference type="Proteomes" id="UP001178507"/>
    </source>
</evidence>
<dbReference type="Gene3D" id="1.10.238.10">
    <property type="entry name" value="EF-hand"/>
    <property type="match status" value="1"/>
</dbReference>